<evidence type="ECO:0000313" key="1">
    <source>
        <dbReference type="EMBL" id="MPC52336.1"/>
    </source>
</evidence>
<dbReference type="EMBL" id="VSRR010010798">
    <property type="protein sequence ID" value="MPC52336.1"/>
    <property type="molecule type" value="Genomic_DNA"/>
</dbReference>
<dbReference type="Proteomes" id="UP000324222">
    <property type="component" value="Unassembled WGS sequence"/>
</dbReference>
<protein>
    <submittedName>
        <fullName evidence="1">Uncharacterized protein</fullName>
    </submittedName>
</protein>
<gene>
    <name evidence="1" type="ORF">E2C01_046201</name>
</gene>
<keyword evidence="2" id="KW-1185">Reference proteome</keyword>
<dbReference type="AlphaFoldDB" id="A0A5B7G3R6"/>
<name>A0A5B7G3R6_PORTR</name>
<comment type="caution">
    <text evidence="1">The sequence shown here is derived from an EMBL/GenBank/DDBJ whole genome shotgun (WGS) entry which is preliminary data.</text>
</comment>
<proteinExistence type="predicted"/>
<evidence type="ECO:0000313" key="2">
    <source>
        <dbReference type="Proteomes" id="UP000324222"/>
    </source>
</evidence>
<organism evidence="1 2">
    <name type="scientific">Portunus trituberculatus</name>
    <name type="common">Swimming crab</name>
    <name type="synonym">Neptunus trituberculatus</name>
    <dbReference type="NCBI Taxonomy" id="210409"/>
    <lineage>
        <taxon>Eukaryota</taxon>
        <taxon>Metazoa</taxon>
        <taxon>Ecdysozoa</taxon>
        <taxon>Arthropoda</taxon>
        <taxon>Crustacea</taxon>
        <taxon>Multicrustacea</taxon>
        <taxon>Malacostraca</taxon>
        <taxon>Eumalacostraca</taxon>
        <taxon>Eucarida</taxon>
        <taxon>Decapoda</taxon>
        <taxon>Pleocyemata</taxon>
        <taxon>Brachyura</taxon>
        <taxon>Eubrachyura</taxon>
        <taxon>Portunoidea</taxon>
        <taxon>Portunidae</taxon>
        <taxon>Portuninae</taxon>
        <taxon>Portunus</taxon>
    </lineage>
</organism>
<sequence>MVLLKLGKILVYINRCSEAVGHLSQAENILRASHGSSHPLYTQQLLPLFAQAREEMQEEAGGRKMKSICSGPVR</sequence>
<dbReference type="InterPro" id="IPR011990">
    <property type="entry name" value="TPR-like_helical_dom_sf"/>
</dbReference>
<dbReference type="Gene3D" id="1.25.40.10">
    <property type="entry name" value="Tetratricopeptide repeat domain"/>
    <property type="match status" value="1"/>
</dbReference>
<dbReference type="OrthoDB" id="265717at2759"/>
<accession>A0A5B7G3R6</accession>
<reference evidence="1 2" key="1">
    <citation type="submission" date="2019-05" db="EMBL/GenBank/DDBJ databases">
        <title>Another draft genome of Portunus trituberculatus and its Hox gene families provides insights of decapod evolution.</title>
        <authorList>
            <person name="Jeong J.-H."/>
            <person name="Song I."/>
            <person name="Kim S."/>
            <person name="Choi T."/>
            <person name="Kim D."/>
            <person name="Ryu S."/>
            <person name="Kim W."/>
        </authorList>
    </citation>
    <scope>NUCLEOTIDE SEQUENCE [LARGE SCALE GENOMIC DNA]</scope>
    <source>
        <tissue evidence="1">Muscle</tissue>
    </source>
</reference>